<dbReference type="EMBL" id="CP099464">
    <property type="protein sequence ID" value="UUO18071.1"/>
    <property type="molecule type" value="Genomic_DNA"/>
</dbReference>
<proteinExistence type="predicted"/>
<evidence type="ECO:0000313" key="2">
    <source>
        <dbReference type="Proteomes" id="UP001057561"/>
    </source>
</evidence>
<accession>A0ABY5M1D2</accession>
<dbReference type="InterPro" id="IPR011990">
    <property type="entry name" value="TPR-like_helical_dom_sf"/>
</dbReference>
<sequence>MLDFNQAIKINPNDSFAYNWRGTSRSHLGDKQGAIDDYNQAANFLLQQGDMKNYLEVLENIKRIQGR</sequence>
<dbReference type="Proteomes" id="UP001057561">
    <property type="component" value="Chromosome"/>
</dbReference>
<name>A0ABY5M1D2_9CYAN</name>
<gene>
    <name evidence="1" type="ORF">NG743_26325</name>
</gene>
<keyword evidence="2" id="KW-1185">Reference proteome</keyword>
<dbReference type="Gene3D" id="1.25.40.10">
    <property type="entry name" value="Tetratricopeptide repeat domain"/>
    <property type="match status" value="1"/>
</dbReference>
<organism evidence="1 2">
    <name type="scientific">Dolichospermum heterosporum TAC447</name>
    <dbReference type="NCBI Taxonomy" id="747523"/>
    <lineage>
        <taxon>Bacteria</taxon>
        <taxon>Bacillati</taxon>
        <taxon>Cyanobacteriota</taxon>
        <taxon>Cyanophyceae</taxon>
        <taxon>Nostocales</taxon>
        <taxon>Aphanizomenonaceae</taxon>
        <taxon>Dolichospermum</taxon>
        <taxon>Dolichospermum heterosporum</taxon>
    </lineage>
</organism>
<dbReference type="SUPFAM" id="SSF48452">
    <property type="entry name" value="TPR-like"/>
    <property type="match status" value="1"/>
</dbReference>
<evidence type="ECO:0000313" key="1">
    <source>
        <dbReference type="EMBL" id="UUO18071.1"/>
    </source>
</evidence>
<dbReference type="Pfam" id="PF13431">
    <property type="entry name" value="TPR_17"/>
    <property type="match status" value="1"/>
</dbReference>
<reference evidence="1" key="1">
    <citation type="submission" date="2022-06" db="EMBL/GenBank/DDBJ databases">
        <title>Nostosin G and Spiroidesin B from the Cyanobacterium Dolichospermum sp. NIES-1697.</title>
        <authorList>
            <person name="Phan C.-S."/>
            <person name="Mehjabin J.J."/>
            <person name="Anas A.R.J."/>
            <person name="Hayasaka M."/>
            <person name="Onoki R."/>
            <person name="Wang J."/>
            <person name="Umezawa T."/>
            <person name="Washio K."/>
            <person name="Morikawa M."/>
            <person name="Okino T."/>
        </authorList>
    </citation>
    <scope>NUCLEOTIDE SEQUENCE</scope>
    <source>
        <strain evidence="1">NIES-1697</strain>
    </source>
</reference>
<protein>
    <submittedName>
        <fullName evidence="1">Tetratricopeptide repeat protein</fullName>
    </submittedName>
</protein>